<sequence length="138" mass="16167">MVRQYTRCVPKVMRPIVRPAPVGSKLSHSACFSEPLCECSVEIKMEKTRKQTQSFVSNLRKRRWKLSRSISPDLSPPNFLLFPKFKKCLKGQYLGNIKAATTRLLKDIPVTDFQNTYKAWKSRWNKCVKAGWVYFEEY</sequence>
<proteinExistence type="predicted"/>
<dbReference type="InterPro" id="IPR036397">
    <property type="entry name" value="RNaseH_sf"/>
</dbReference>
<dbReference type="AlphaFoldDB" id="A0A087TUF9"/>
<dbReference type="GO" id="GO:0003676">
    <property type="term" value="F:nucleic acid binding"/>
    <property type="evidence" value="ECO:0007669"/>
    <property type="project" value="InterPro"/>
</dbReference>
<feature type="non-terminal residue" evidence="1">
    <location>
        <position position="138"/>
    </location>
</feature>
<reference evidence="1 2" key="1">
    <citation type="submission" date="2013-11" db="EMBL/GenBank/DDBJ databases">
        <title>Genome sequencing of Stegodyphus mimosarum.</title>
        <authorList>
            <person name="Bechsgaard J."/>
        </authorList>
    </citation>
    <scope>NUCLEOTIDE SEQUENCE [LARGE SCALE GENOMIC DNA]</scope>
</reference>
<evidence type="ECO:0000313" key="2">
    <source>
        <dbReference type="Proteomes" id="UP000054359"/>
    </source>
</evidence>
<protein>
    <submittedName>
        <fullName evidence="1">Uncharacterized protein</fullName>
    </submittedName>
</protein>
<name>A0A087TUF9_STEMI</name>
<dbReference type="Gene3D" id="3.30.420.10">
    <property type="entry name" value="Ribonuclease H-like superfamily/Ribonuclease H"/>
    <property type="match status" value="1"/>
</dbReference>
<accession>A0A087TUF9</accession>
<gene>
    <name evidence="1" type="ORF">X975_00598</name>
</gene>
<evidence type="ECO:0000313" key="1">
    <source>
        <dbReference type="EMBL" id="KFM68748.1"/>
    </source>
</evidence>
<keyword evidence="2" id="KW-1185">Reference proteome</keyword>
<organism evidence="1 2">
    <name type="scientific">Stegodyphus mimosarum</name>
    <name type="common">African social velvet spider</name>
    <dbReference type="NCBI Taxonomy" id="407821"/>
    <lineage>
        <taxon>Eukaryota</taxon>
        <taxon>Metazoa</taxon>
        <taxon>Ecdysozoa</taxon>
        <taxon>Arthropoda</taxon>
        <taxon>Chelicerata</taxon>
        <taxon>Arachnida</taxon>
        <taxon>Araneae</taxon>
        <taxon>Araneomorphae</taxon>
        <taxon>Entelegynae</taxon>
        <taxon>Eresoidea</taxon>
        <taxon>Eresidae</taxon>
        <taxon>Stegodyphus</taxon>
    </lineage>
</organism>
<dbReference type="EMBL" id="KK116787">
    <property type="protein sequence ID" value="KFM68748.1"/>
    <property type="molecule type" value="Genomic_DNA"/>
</dbReference>
<dbReference type="Proteomes" id="UP000054359">
    <property type="component" value="Unassembled WGS sequence"/>
</dbReference>
<dbReference type="STRING" id="407821.A0A087TUF9"/>